<protein>
    <submittedName>
        <fullName evidence="1">Uncharacterized protein</fullName>
    </submittedName>
</protein>
<reference evidence="2" key="1">
    <citation type="journal article" date="2021" name="BMC Genomics">
        <title>Chromosome-level genome assembly and manually-curated proteome of model necrotroph Parastagonospora nodorum Sn15 reveals a genome-wide trove of candidate effector homologs, and redundancy of virulence-related functions within an accessory chromosome.</title>
        <authorList>
            <person name="Bertazzoni S."/>
            <person name="Jones D.A.B."/>
            <person name="Phan H.T."/>
            <person name="Tan K.-C."/>
            <person name="Hane J.K."/>
        </authorList>
    </citation>
    <scope>NUCLEOTIDE SEQUENCE [LARGE SCALE GENOMIC DNA]</scope>
    <source>
        <strain evidence="2">SN15 / ATCC MYA-4574 / FGSC 10173)</strain>
    </source>
</reference>
<sequence length="70" mass="8137">MVIILPCFYLYVEESRRRLAFYYAILPTATEMPAYQLAHRMSDYQYEVAGSRQCSLHDAFNSKCMSDLAS</sequence>
<name>A0A7U2F3N6_PHANO</name>
<dbReference type="AlphaFoldDB" id="A0A7U2F3N6"/>
<dbReference type="Proteomes" id="UP000663193">
    <property type="component" value="Chromosome 8"/>
</dbReference>
<dbReference type="EMBL" id="CP069030">
    <property type="protein sequence ID" value="QRC98124.1"/>
    <property type="molecule type" value="Genomic_DNA"/>
</dbReference>
<dbReference type="VEuPathDB" id="FungiDB:JI435_411560"/>
<gene>
    <name evidence="1" type="ORF">JI435_411560</name>
</gene>
<keyword evidence="2" id="KW-1185">Reference proteome</keyword>
<evidence type="ECO:0000313" key="2">
    <source>
        <dbReference type="Proteomes" id="UP000663193"/>
    </source>
</evidence>
<accession>A0A7U2F3N6</accession>
<organism evidence="1 2">
    <name type="scientific">Phaeosphaeria nodorum (strain SN15 / ATCC MYA-4574 / FGSC 10173)</name>
    <name type="common">Glume blotch fungus</name>
    <name type="synonym">Parastagonospora nodorum</name>
    <dbReference type="NCBI Taxonomy" id="321614"/>
    <lineage>
        <taxon>Eukaryota</taxon>
        <taxon>Fungi</taxon>
        <taxon>Dikarya</taxon>
        <taxon>Ascomycota</taxon>
        <taxon>Pezizomycotina</taxon>
        <taxon>Dothideomycetes</taxon>
        <taxon>Pleosporomycetidae</taxon>
        <taxon>Pleosporales</taxon>
        <taxon>Pleosporineae</taxon>
        <taxon>Phaeosphaeriaceae</taxon>
        <taxon>Parastagonospora</taxon>
    </lineage>
</organism>
<evidence type="ECO:0000313" key="1">
    <source>
        <dbReference type="EMBL" id="QRC98124.1"/>
    </source>
</evidence>
<proteinExistence type="predicted"/>